<organism evidence="2 3">
    <name type="scientific">Edaphosphingomonas fennica</name>
    <dbReference type="NCBI Taxonomy" id="114404"/>
    <lineage>
        <taxon>Bacteria</taxon>
        <taxon>Pseudomonadati</taxon>
        <taxon>Pseudomonadota</taxon>
        <taxon>Alphaproteobacteria</taxon>
        <taxon>Sphingomonadales</taxon>
        <taxon>Rhizorhabdaceae</taxon>
        <taxon>Edaphosphingomonas</taxon>
    </lineage>
</organism>
<reference evidence="2 3" key="1">
    <citation type="submission" date="2017-11" db="EMBL/GenBank/DDBJ databases">
        <title>Sphingomonas oleivorans sp. nov., isolated from oil-contaminated soil.</title>
        <authorList>
            <person name="Wang L."/>
            <person name="Chen L."/>
        </authorList>
    </citation>
    <scope>NUCLEOTIDE SEQUENCE [LARGE SCALE GENOMIC DNA]</scope>
    <source>
        <strain evidence="2 3">K101</strain>
    </source>
</reference>
<dbReference type="Gene3D" id="3.10.310.70">
    <property type="match status" value="1"/>
</dbReference>
<comment type="caution">
    <text evidence="2">The sequence shown here is derived from an EMBL/GenBank/DDBJ whole genome shotgun (WGS) entry which is preliminary data.</text>
</comment>
<dbReference type="Gene3D" id="2.30.40.10">
    <property type="entry name" value="Urease, subunit C, domain 1"/>
    <property type="match status" value="1"/>
</dbReference>
<evidence type="ECO:0000313" key="2">
    <source>
        <dbReference type="EMBL" id="PTD20057.1"/>
    </source>
</evidence>
<dbReference type="Pfam" id="PF07969">
    <property type="entry name" value="Amidohydro_3"/>
    <property type="match status" value="1"/>
</dbReference>
<dbReference type="Proteomes" id="UP000241206">
    <property type="component" value="Unassembled WGS sequence"/>
</dbReference>
<dbReference type="SUPFAM" id="SSF51338">
    <property type="entry name" value="Composite domain of metallo-dependent hydrolases"/>
    <property type="match status" value="1"/>
</dbReference>
<dbReference type="EMBL" id="PHHF01000049">
    <property type="protein sequence ID" value="PTD20057.1"/>
    <property type="molecule type" value="Genomic_DNA"/>
</dbReference>
<dbReference type="AlphaFoldDB" id="A0A2T4HWI8"/>
<feature type="domain" description="Amidohydrolase 3" evidence="1">
    <location>
        <begin position="37"/>
        <end position="432"/>
    </location>
</feature>
<keyword evidence="3" id="KW-1185">Reference proteome</keyword>
<protein>
    <submittedName>
        <fullName evidence="2">Metal-dependent hydrolase</fullName>
    </submittedName>
</protein>
<dbReference type="PANTHER" id="PTHR22642:SF2">
    <property type="entry name" value="PROTEIN LONG AFTER FAR-RED 3"/>
    <property type="match status" value="1"/>
</dbReference>
<gene>
    <name evidence="2" type="ORF">CV103_12395</name>
</gene>
<evidence type="ECO:0000313" key="3">
    <source>
        <dbReference type="Proteomes" id="UP000241206"/>
    </source>
</evidence>
<dbReference type="InterPro" id="IPR032466">
    <property type="entry name" value="Metal_Hydrolase"/>
</dbReference>
<dbReference type="InterPro" id="IPR011059">
    <property type="entry name" value="Metal-dep_hydrolase_composite"/>
</dbReference>
<dbReference type="Gene3D" id="3.20.20.140">
    <property type="entry name" value="Metal-dependent hydrolases"/>
    <property type="match status" value="2"/>
</dbReference>
<dbReference type="GO" id="GO:0016810">
    <property type="term" value="F:hydrolase activity, acting on carbon-nitrogen (but not peptide) bonds"/>
    <property type="evidence" value="ECO:0007669"/>
    <property type="project" value="InterPro"/>
</dbReference>
<dbReference type="RefSeq" id="WP_107395142.1">
    <property type="nucleotide sequence ID" value="NZ_PHHF01000049.1"/>
</dbReference>
<dbReference type="SUPFAM" id="SSF51556">
    <property type="entry name" value="Metallo-dependent hydrolases"/>
    <property type="match status" value="1"/>
</dbReference>
<dbReference type="InterPro" id="IPR013108">
    <property type="entry name" value="Amidohydro_3"/>
</dbReference>
<dbReference type="PANTHER" id="PTHR22642">
    <property type="entry name" value="IMIDAZOLONEPROPIONASE"/>
    <property type="match status" value="1"/>
</dbReference>
<sequence>MLIRGAELDGARVDLRLAGGRIAAIAASLAPAPEEAVMEAGGAAILPGLHDHHIHLNAAAAALASLRCGPPDIASLDDLAARLRAAPGTGWLRGIGYHDSIGRIDRAWLDDHGPDRPIRIQHRGGRMWVLNSRAMDLLDGGPADGRLVDGDAWLAARLPRNPPDLRPLGDLLASYGVTGVTEVTPRNDARDWARYRGAGLRQRLLVMGTRALDGLEGAGALKLHYHDHDLPGLDALAAEIAGAHGAGRPVAAHCVTLAELMLTLAAIEAAGPMRGDRIEHCGVAPPEAIDWIARLGLTVVTQPHFVAERQAAYRAEVAAADRPFLYPLRSLLVAGIRVAAGSDAPFGGIDPWAAMAAAVARPEGLGPQEAVTPEQALALFTGRPADPGGPARRVAVGEPADLCLIDRPWAAARAGLAAVRARATWVGGAVAYSTIASTSPQSRAAAAERRRIDSAR</sequence>
<proteinExistence type="predicted"/>
<accession>A0A2T4HWI8</accession>
<keyword evidence="2" id="KW-0378">Hydrolase</keyword>
<evidence type="ECO:0000259" key="1">
    <source>
        <dbReference type="Pfam" id="PF07969"/>
    </source>
</evidence>
<name>A0A2T4HWI8_9SPHN</name>